<dbReference type="AlphaFoldDB" id="A0ABC8IZV6"/>
<keyword evidence="4" id="KW-0804">Transcription</keyword>
<evidence type="ECO:0000256" key="3">
    <source>
        <dbReference type="ARBA" id="ARBA00023125"/>
    </source>
</evidence>
<comment type="subcellular location">
    <subcellularLocation>
        <location evidence="1">Nucleus</location>
    </subcellularLocation>
</comment>
<sequence length="213" mass="24993">MQTRRLPEDDLVPLVKFPPRHRREPQLFIVDPTPSRKKKTSTSRKSVVKRRQPSSPKRKRNLDTCSNETGTGREIVYVEPVQRHLLGERRLSRSITFYERRRTEQDHRRASKDFLLPQGWTVKEVQRRNSSHIDKYYTEQETGKRFRSLVSIERYLNDVASFSKVHSEQVPLLAICGIEYDTVVVDQNPPEKVKSVLKGPEGDMFRAHVSERL</sequence>
<dbReference type="Proteomes" id="UP001642260">
    <property type="component" value="Unassembled WGS sequence"/>
</dbReference>
<keyword evidence="5" id="KW-0539">Nucleus</keyword>
<evidence type="ECO:0000256" key="2">
    <source>
        <dbReference type="ARBA" id="ARBA00023015"/>
    </source>
</evidence>
<feature type="region of interest" description="Disordered" evidence="6">
    <location>
        <begin position="1"/>
        <end position="68"/>
    </location>
</feature>
<evidence type="ECO:0000256" key="5">
    <source>
        <dbReference type="ARBA" id="ARBA00023242"/>
    </source>
</evidence>
<dbReference type="InterPro" id="IPR001739">
    <property type="entry name" value="Methyl_CpG_DNA-bd"/>
</dbReference>
<name>A0ABC8IZV6_ERUVS</name>
<comment type="caution">
    <text evidence="8">The sequence shown here is derived from an EMBL/GenBank/DDBJ whole genome shotgun (WGS) entry which is preliminary data.</text>
</comment>
<evidence type="ECO:0000259" key="7">
    <source>
        <dbReference type="PROSITE" id="PS50982"/>
    </source>
</evidence>
<dbReference type="Pfam" id="PF01429">
    <property type="entry name" value="MBD"/>
    <property type="match status" value="1"/>
</dbReference>
<evidence type="ECO:0000256" key="6">
    <source>
        <dbReference type="SAM" id="MobiDB-lite"/>
    </source>
</evidence>
<evidence type="ECO:0000256" key="1">
    <source>
        <dbReference type="ARBA" id="ARBA00004123"/>
    </source>
</evidence>
<dbReference type="Gene3D" id="3.30.890.10">
    <property type="entry name" value="Methyl-cpg-binding Protein 2, Chain A"/>
    <property type="match status" value="1"/>
</dbReference>
<dbReference type="PROSITE" id="PS50982">
    <property type="entry name" value="MBD"/>
    <property type="match status" value="1"/>
</dbReference>
<dbReference type="InterPro" id="IPR016177">
    <property type="entry name" value="DNA-bd_dom_sf"/>
</dbReference>
<feature type="domain" description="MBD" evidence="7">
    <location>
        <begin position="106"/>
        <end position="185"/>
    </location>
</feature>
<gene>
    <name evidence="8" type="ORF">ERUC_LOCUS2020</name>
</gene>
<accession>A0ABC8IZV6</accession>
<dbReference type="GO" id="GO:0005634">
    <property type="term" value="C:nucleus"/>
    <property type="evidence" value="ECO:0007669"/>
    <property type="project" value="UniProtKB-SubCell"/>
</dbReference>
<keyword evidence="2" id="KW-0805">Transcription regulation</keyword>
<dbReference type="PANTHER" id="PTHR12396:SF39">
    <property type="entry name" value="MBD DOMAIN-CONTAINING PROTEIN"/>
    <property type="match status" value="1"/>
</dbReference>
<dbReference type="PANTHER" id="PTHR12396">
    <property type="entry name" value="METHYL-CPG BINDING PROTEIN, MBD"/>
    <property type="match status" value="1"/>
</dbReference>
<protein>
    <recommendedName>
        <fullName evidence="7">MBD domain-containing protein</fullName>
    </recommendedName>
</protein>
<keyword evidence="9" id="KW-1185">Reference proteome</keyword>
<dbReference type="GO" id="GO:0003677">
    <property type="term" value="F:DNA binding"/>
    <property type="evidence" value="ECO:0007669"/>
    <property type="project" value="UniProtKB-KW"/>
</dbReference>
<reference evidence="8 9" key="1">
    <citation type="submission" date="2022-03" db="EMBL/GenBank/DDBJ databases">
        <authorList>
            <person name="Macdonald S."/>
            <person name="Ahmed S."/>
            <person name="Newling K."/>
        </authorList>
    </citation>
    <scope>NUCLEOTIDE SEQUENCE [LARGE SCALE GENOMIC DNA]</scope>
</reference>
<evidence type="ECO:0000313" key="8">
    <source>
        <dbReference type="EMBL" id="CAH8296544.1"/>
    </source>
</evidence>
<dbReference type="EMBL" id="CAKOAT010050822">
    <property type="protein sequence ID" value="CAH8296544.1"/>
    <property type="molecule type" value="Genomic_DNA"/>
</dbReference>
<evidence type="ECO:0000256" key="4">
    <source>
        <dbReference type="ARBA" id="ARBA00023163"/>
    </source>
</evidence>
<organism evidence="8 9">
    <name type="scientific">Eruca vesicaria subsp. sativa</name>
    <name type="common">Garden rocket</name>
    <name type="synonym">Eruca sativa</name>
    <dbReference type="NCBI Taxonomy" id="29727"/>
    <lineage>
        <taxon>Eukaryota</taxon>
        <taxon>Viridiplantae</taxon>
        <taxon>Streptophyta</taxon>
        <taxon>Embryophyta</taxon>
        <taxon>Tracheophyta</taxon>
        <taxon>Spermatophyta</taxon>
        <taxon>Magnoliopsida</taxon>
        <taxon>eudicotyledons</taxon>
        <taxon>Gunneridae</taxon>
        <taxon>Pentapetalae</taxon>
        <taxon>rosids</taxon>
        <taxon>malvids</taxon>
        <taxon>Brassicales</taxon>
        <taxon>Brassicaceae</taxon>
        <taxon>Brassiceae</taxon>
        <taxon>Eruca</taxon>
    </lineage>
</organism>
<dbReference type="SUPFAM" id="SSF54171">
    <property type="entry name" value="DNA-binding domain"/>
    <property type="match status" value="1"/>
</dbReference>
<keyword evidence="3" id="KW-0238">DNA-binding</keyword>
<proteinExistence type="predicted"/>
<evidence type="ECO:0000313" key="9">
    <source>
        <dbReference type="Proteomes" id="UP001642260"/>
    </source>
</evidence>
<feature type="compositionally biased region" description="Basic residues" evidence="6">
    <location>
        <begin position="35"/>
        <end position="60"/>
    </location>
</feature>